<dbReference type="PROSITE" id="PS50995">
    <property type="entry name" value="HTH_MARR_2"/>
    <property type="match status" value="1"/>
</dbReference>
<dbReference type="PANTHER" id="PTHR33164">
    <property type="entry name" value="TRANSCRIPTIONAL REGULATOR, MARR FAMILY"/>
    <property type="match status" value="1"/>
</dbReference>
<name>A0A939MKM9_9MICO</name>
<feature type="region of interest" description="Disordered" evidence="1">
    <location>
        <begin position="1"/>
        <end position="33"/>
    </location>
</feature>
<protein>
    <submittedName>
        <fullName evidence="3">MarR family transcriptional regulator</fullName>
    </submittedName>
</protein>
<reference evidence="3" key="1">
    <citation type="submission" date="2021-03" db="EMBL/GenBank/DDBJ databases">
        <title>Leucobacter chromiisoli sp. nov., isolated from chromium-containing soil of chemical plant.</title>
        <authorList>
            <person name="Xu Z."/>
        </authorList>
    </citation>
    <scope>NUCLEOTIDE SEQUENCE</scope>
    <source>
        <strain evidence="3">S27</strain>
    </source>
</reference>
<dbReference type="GO" id="GO:0003700">
    <property type="term" value="F:DNA-binding transcription factor activity"/>
    <property type="evidence" value="ECO:0007669"/>
    <property type="project" value="InterPro"/>
</dbReference>
<evidence type="ECO:0000259" key="2">
    <source>
        <dbReference type="PROSITE" id="PS50995"/>
    </source>
</evidence>
<dbReference type="SUPFAM" id="SSF46785">
    <property type="entry name" value="Winged helix' DNA-binding domain"/>
    <property type="match status" value="1"/>
</dbReference>
<dbReference type="EMBL" id="JAGDYM010000013">
    <property type="protein sequence ID" value="MBO1902513.1"/>
    <property type="molecule type" value="Genomic_DNA"/>
</dbReference>
<evidence type="ECO:0000313" key="4">
    <source>
        <dbReference type="Proteomes" id="UP000664382"/>
    </source>
</evidence>
<comment type="caution">
    <text evidence="3">The sequence shown here is derived from an EMBL/GenBank/DDBJ whole genome shotgun (WGS) entry which is preliminary data.</text>
</comment>
<proteinExistence type="predicted"/>
<evidence type="ECO:0000256" key="1">
    <source>
        <dbReference type="SAM" id="MobiDB-lite"/>
    </source>
</evidence>
<sequence length="197" mass="21695">MQEAKSGDVSDPVSESLYDVDSSDPRGELVDRSGMDPEDVAQIARLMKAHVELRDAERRMSDSAQKYMSLGKQEMRALHYLIVAGNRDAIATPGSLAAHLGISSASTTKLLNRLERGRHIARQVHPTDRRAFAITITPDTKRAAVETVGRHQSKRFAAAARLSREEREIVIRYLTDMARELSLDGDIGDDRSDGGAP</sequence>
<gene>
    <name evidence="3" type="ORF">J4H92_11200</name>
</gene>
<dbReference type="InterPro" id="IPR036388">
    <property type="entry name" value="WH-like_DNA-bd_sf"/>
</dbReference>
<dbReference type="Gene3D" id="1.10.10.10">
    <property type="entry name" value="Winged helix-like DNA-binding domain superfamily/Winged helix DNA-binding domain"/>
    <property type="match status" value="1"/>
</dbReference>
<accession>A0A939MKM9</accession>
<dbReference type="PANTHER" id="PTHR33164:SF43">
    <property type="entry name" value="HTH-TYPE TRANSCRIPTIONAL REPRESSOR YETL"/>
    <property type="match status" value="1"/>
</dbReference>
<evidence type="ECO:0000313" key="3">
    <source>
        <dbReference type="EMBL" id="MBO1902513.1"/>
    </source>
</evidence>
<dbReference type="InterPro" id="IPR036390">
    <property type="entry name" value="WH_DNA-bd_sf"/>
</dbReference>
<dbReference type="Pfam" id="PF12802">
    <property type="entry name" value="MarR_2"/>
    <property type="match status" value="1"/>
</dbReference>
<dbReference type="InterPro" id="IPR000835">
    <property type="entry name" value="HTH_MarR-typ"/>
</dbReference>
<dbReference type="AlphaFoldDB" id="A0A939MKM9"/>
<dbReference type="SMART" id="SM00347">
    <property type="entry name" value="HTH_MARR"/>
    <property type="match status" value="1"/>
</dbReference>
<dbReference type="Proteomes" id="UP000664382">
    <property type="component" value="Unassembled WGS sequence"/>
</dbReference>
<dbReference type="InterPro" id="IPR039422">
    <property type="entry name" value="MarR/SlyA-like"/>
</dbReference>
<keyword evidence="4" id="KW-1185">Reference proteome</keyword>
<dbReference type="GO" id="GO:0006950">
    <property type="term" value="P:response to stress"/>
    <property type="evidence" value="ECO:0007669"/>
    <property type="project" value="TreeGrafter"/>
</dbReference>
<organism evidence="3 4">
    <name type="scientific">Leucobacter weissii</name>
    <dbReference type="NCBI Taxonomy" id="1983706"/>
    <lineage>
        <taxon>Bacteria</taxon>
        <taxon>Bacillati</taxon>
        <taxon>Actinomycetota</taxon>
        <taxon>Actinomycetes</taxon>
        <taxon>Micrococcales</taxon>
        <taxon>Microbacteriaceae</taxon>
        <taxon>Leucobacter</taxon>
    </lineage>
</organism>
<feature type="domain" description="HTH marR-type" evidence="2">
    <location>
        <begin position="40"/>
        <end position="179"/>
    </location>
</feature>
<feature type="compositionally biased region" description="Basic and acidic residues" evidence="1">
    <location>
        <begin position="23"/>
        <end position="33"/>
    </location>
</feature>